<dbReference type="SUPFAM" id="SSF51206">
    <property type="entry name" value="cAMP-binding domain-like"/>
    <property type="match status" value="1"/>
</dbReference>
<feature type="domain" description="HDOD" evidence="2">
    <location>
        <begin position="196"/>
        <end position="372"/>
    </location>
</feature>
<accession>A0ABW4YCL3</accession>
<dbReference type="EMBL" id="JBHUHX010000048">
    <property type="protein sequence ID" value="MFD2113387.1"/>
    <property type="molecule type" value="Genomic_DNA"/>
</dbReference>
<dbReference type="Pfam" id="PF08668">
    <property type="entry name" value="HDOD"/>
    <property type="match status" value="1"/>
</dbReference>
<evidence type="ECO:0000313" key="3">
    <source>
        <dbReference type="EMBL" id="MFD2113387.1"/>
    </source>
</evidence>
<dbReference type="InterPro" id="IPR000595">
    <property type="entry name" value="cNMP-bd_dom"/>
</dbReference>
<dbReference type="InterPro" id="IPR018490">
    <property type="entry name" value="cNMP-bd_dom_sf"/>
</dbReference>
<evidence type="ECO:0000259" key="2">
    <source>
        <dbReference type="PROSITE" id="PS51833"/>
    </source>
</evidence>
<dbReference type="PANTHER" id="PTHR33525">
    <property type="match status" value="1"/>
</dbReference>
<protein>
    <submittedName>
        <fullName evidence="3">HDOD domain-containing protein</fullName>
    </submittedName>
</protein>
<dbReference type="Pfam" id="PF00027">
    <property type="entry name" value="cNMP_binding"/>
    <property type="match status" value="1"/>
</dbReference>
<keyword evidence="4" id="KW-1185">Reference proteome</keyword>
<sequence length="459" mass="51199">MFWRRGRASVEIESGGQEVDPAKAMKVAGEIGAFPGLSNQNLARLFNQAELTKLSSGQRLFESGERAQQIYLLLTGCVQVKQASATFVEEFGPGDWICEQDLAKPTRHEATAIARASTLLLILDTRLLTAVGDELTGYLHRRMEQSNRERLTRLRHAVDAFASRQESFIDLLFEARTRSSGSFAQSPAVKQLFSKVKALPVSSITLLNKMLDERTTKNEIVELVTMDPSLTSTLLRVVNSPLFGFSHKITNISHAIVLMGHNTVYQVIMSESMRQSLPDTPFFDELHRRAIEVSRIAFVLSESLQVARPAEVATLGILYDIGLVVIELLKTYNAGLSELFDTLDSAAMGSELMRSWNLPDILCKSIAYSLYPEFTPPHKVPVEVRANVAALYLARCCYQELDADAEARPRPFIADYLSALGYPDLTLDELLRQRVLPKLRAQLQDLPAEMAVRVKGARR</sequence>
<dbReference type="PROSITE" id="PS51833">
    <property type="entry name" value="HDOD"/>
    <property type="match status" value="1"/>
</dbReference>
<dbReference type="CDD" id="cd00038">
    <property type="entry name" value="CAP_ED"/>
    <property type="match status" value="1"/>
</dbReference>
<dbReference type="InterPro" id="IPR013976">
    <property type="entry name" value="HDOD"/>
</dbReference>
<reference evidence="4" key="1">
    <citation type="journal article" date="2019" name="Int. J. Syst. Evol. Microbiol.">
        <title>The Global Catalogue of Microorganisms (GCM) 10K type strain sequencing project: providing services to taxonomists for standard genome sequencing and annotation.</title>
        <authorList>
            <consortium name="The Broad Institute Genomics Platform"/>
            <consortium name="The Broad Institute Genome Sequencing Center for Infectious Disease"/>
            <person name="Wu L."/>
            <person name="Ma J."/>
        </authorList>
    </citation>
    <scope>NUCLEOTIDE SEQUENCE [LARGE SCALE GENOMIC DNA]</scope>
    <source>
        <strain evidence="4">KACC 12597</strain>
    </source>
</reference>
<dbReference type="SMART" id="SM00100">
    <property type="entry name" value="cNMP"/>
    <property type="match status" value="1"/>
</dbReference>
<organism evidence="3 4">
    <name type="scientific">Thiorhodococcus fuscus</name>
    <dbReference type="NCBI Taxonomy" id="527200"/>
    <lineage>
        <taxon>Bacteria</taxon>
        <taxon>Pseudomonadati</taxon>
        <taxon>Pseudomonadota</taxon>
        <taxon>Gammaproteobacteria</taxon>
        <taxon>Chromatiales</taxon>
        <taxon>Chromatiaceae</taxon>
        <taxon>Thiorhodococcus</taxon>
    </lineage>
</organism>
<dbReference type="PANTHER" id="PTHR33525:SF4">
    <property type="entry name" value="CYCLIC DI-GMP PHOSPHODIESTERASE CDGJ"/>
    <property type="match status" value="1"/>
</dbReference>
<comment type="caution">
    <text evidence="3">The sequence shown here is derived from an EMBL/GenBank/DDBJ whole genome shotgun (WGS) entry which is preliminary data.</text>
</comment>
<dbReference type="RefSeq" id="WP_386028193.1">
    <property type="nucleotide sequence ID" value="NZ_JBHUHX010000048.1"/>
</dbReference>
<proteinExistence type="predicted"/>
<name>A0ABW4YCL3_9GAMM</name>
<dbReference type="Gene3D" id="2.60.120.10">
    <property type="entry name" value="Jelly Rolls"/>
    <property type="match status" value="1"/>
</dbReference>
<dbReference type="Gene3D" id="1.10.3210.10">
    <property type="entry name" value="Hypothetical protein af1432"/>
    <property type="match status" value="1"/>
</dbReference>
<evidence type="ECO:0000259" key="1">
    <source>
        <dbReference type="PROSITE" id="PS50042"/>
    </source>
</evidence>
<evidence type="ECO:0000313" key="4">
    <source>
        <dbReference type="Proteomes" id="UP001597337"/>
    </source>
</evidence>
<gene>
    <name evidence="3" type="ORF">ACFSJC_16175</name>
</gene>
<feature type="domain" description="Cyclic nucleotide-binding" evidence="1">
    <location>
        <begin position="33"/>
        <end position="149"/>
    </location>
</feature>
<dbReference type="Proteomes" id="UP001597337">
    <property type="component" value="Unassembled WGS sequence"/>
</dbReference>
<dbReference type="InterPro" id="IPR052340">
    <property type="entry name" value="RNase_Y/CdgJ"/>
</dbReference>
<dbReference type="PROSITE" id="PS50042">
    <property type="entry name" value="CNMP_BINDING_3"/>
    <property type="match status" value="1"/>
</dbReference>
<dbReference type="SUPFAM" id="SSF109604">
    <property type="entry name" value="HD-domain/PDEase-like"/>
    <property type="match status" value="1"/>
</dbReference>
<dbReference type="InterPro" id="IPR014710">
    <property type="entry name" value="RmlC-like_jellyroll"/>
</dbReference>